<reference evidence="3" key="1">
    <citation type="submission" date="2016-02" db="EMBL/GenBank/DDBJ databases">
        <authorList>
            <person name="Sanders J.G."/>
            <person name="Lin J.Y."/>
            <person name="Wertz J.T."/>
            <person name="Russell J.A."/>
            <person name="Moreau C.S."/>
            <person name="Powell S."/>
        </authorList>
    </citation>
    <scope>NUCLEOTIDE SEQUENCE [LARGE SCALE GENOMIC DNA]</scope>
    <source>
        <strain evidence="3">CAG34</strain>
    </source>
</reference>
<evidence type="ECO:0000256" key="1">
    <source>
        <dbReference type="SAM" id="Phobius"/>
    </source>
</evidence>
<evidence type="ECO:0000313" key="3">
    <source>
        <dbReference type="Proteomes" id="UP000070058"/>
    </source>
</evidence>
<sequence length="74" mass="7879">MDYFRFIVTLIGAAVLGWFGISTMRDHPVDAPSLFSNEGLPPEARSEIGGSTLYRADAARGVIPTADPSIRIGG</sequence>
<gene>
    <name evidence="2" type="ORF">AXK11_00240</name>
</gene>
<keyword evidence="1" id="KW-0472">Membrane</keyword>
<proteinExistence type="predicted"/>
<keyword evidence="1" id="KW-0812">Transmembrane</keyword>
<organism evidence="2 3">
    <name type="scientific">Cephaloticoccus primus</name>
    <dbReference type="NCBI Taxonomy" id="1548207"/>
    <lineage>
        <taxon>Bacteria</taxon>
        <taxon>Pseudomonadati</taxon>
        <taxon>Verrucomicrobiota</taxon>
        <taxon>Opitutia</taxon>
        <taxon>Opitutales</taxon>
        <taxon>Opitutaceae</taxon>
        <taxon>Cephaloticoccus</taxon>
    </lineage>
</organism>
<evidence type="ECO:0000313" key="2">
    <source>
        <dbReference type="EMBL" id="KXU37699.1"/>
    </source>
</evidence>
<feature type="transmembrane region" description="Helical" evidence="1">
    <location>
        <begin position="6"/>
        <end position="24"/>
    </location>
</feature>
<dbReference type="RefSeq" id="WP_068628568.1">
    <property type="nucleotide sequence ID" value="NZ_LSZQ01000012.1"/>
</dbReference>
<comment type="caution">
    <text evidence="2">The sequence shown here is derived from an EMBL/GenBank/DDBJ whole genome shotgun (WGS) entry which is preliminary data.</text>
</comment>
<dbReference type="AlphaFoldDB" id="A0A139ST04"/>
<accession>A0A139ST04</accession>
<dbReference type="EMBL" id="LSZQ01000012">
    <property type="protein sequence ID" value="KXU37699.1"/>
    <property type="molecule type" value="Genomic_DNA"/>
</dbReference>
<name>A0A139ST04_9BACT</name>
<keyword evidence="3" id="KW-1185">Reference proteome</keyword>
<keyword evidence="1" id="KW-1133">Transmembrane helix</keyword>
<dbReference type="Proteomes" id="UP000070058">
    <property type="component" value="Unassembled WGS sequence"/>
</dbReference>
<protein>
    <submittedName>
        <fullName evidence="2">Uncharacterized protein</fullName>
    </submittedName>
</protein>